<evidence type="ECO:0000313" key="3">
    <source>
        <dbReference type="Proteomes" id="UP000267606"/>
    </source>
</evidence>
<dbReference type="InterPro" id="IPR013637">
    <property type="entry name" value="Lys_sp_deMease-like_dom"/>
</dbReference>
<dbReference type="WBParaSite" id="OFLC_0001526001-mRNA-1">
    <property type="protein sequence ID" value="OFLC_0001526001-mRNA-1"/>
    <property type="gene ID" value="OFLC_0001526001"/>
</dbReference>
<evidence type="ECO:0000313" key="4">
    <source>
        <dbReference type="WBParaSite" id="OFLC_0001526001-mRNA-1"/>
    </source>
</evidence>
<accession>A0A183I687</accession>
<protein>
    <submittedName>
        <fullName evidence="4">DUF4455 domain-containing protein</fullName>
    </submittedName>
</protein>
<evidence type="ECO:0000259" key="1">
    <source>
        <dbReference type="Pfam" id="PF08429"/>
    </source>
</evidence>
<reference evidence="4" key="1">
    <citation type="submission" date="2016-06" db="UniProtKB">
        <authorList>
            <consortium name="WormBaseParasite"/>
        </authorList>
    </citation>
    <scope>IDENTIFICATION</scope>
</reference>
<dbReference type="AlphaFoldDB" id="A0A183I687"/>
<feature type="domain" description="Lysine-specific demethylase-like" evidence="1">
    <location>
        <begin position="15"/>
        <end position="294"/>
    </location>
</feature>
<reference evidence="2 3" key="2">
    <citation type="submission" date="2018-11" db="EMBL/GenBank/DDBJ databases">
        <authorList>
            <consortium name="Pathogen Informatics"/>
        </authorList>
    </citation>
    <scope>NUCLEOTIDE SEQUENCE [LARGE SCALE GENOMIC DNA]</scope>
</reference>
<sequence length="397" mass="46813">MSFFFLFRNSLRKHANEHPADIKDIEKLEQSIEELPCTILNLEFNVKNYMKRIGDWRKRCSQFLMDAVDYTDKYDQYIDLVKKLIEEADDFNMLDKCHWLQCAHKILAWVPKYKSASKSGNQNTVELDQTKERWKLKELIELIEKGRSIAENDVKFQKEIDALNVMLNIGHQNECVAQTFLRDEKNEGIGMEEAEKLQATLEVSYWMTEEYTDKFRSEYKLARNVYDTAQRLKENENYTLKSLNDLLFKIGKSFILKNSIIHSDMERLHDCVQNFCRQICQMFVPSASYYNIVEILNGRDDLTELIEGVATPLILVDSLLFCDNWTYIENFESVEQLTHHVDSLYEQQRRLIITLRKLNEVHSIGEMCLCSGAMDMDNSFIRCLLCHAKFHCTFVKF</sequence>
<keyword evidence="3" id="KW-1185">Reference proteome</keyword>
<proteinExistence type="predicted"/>
<dbReference type="EMBL" id="UZAJ01041827">
    <property type="protein sequence ID" value="VDP21007.1"/>
    <property type="molecule type" value="Genomic_DNA"/>
</dbReference>
<name>A0A183I687_9BILA</name>
<evidence type="ECO:0000313" key="2">
    <source>
        <dbReference type="EMBL" id="VDP21007.1"/>
    </source>
</evidence>
<dbReference type="Proteomes" id="UP000267606">
    <property type="component" value="Unassembled WGS sequence"/>
</dbReference>
<organism evidence="4">
    <name type="scientific">Onchocerca flexuosa</name>
    <dbReference type="NCBI Taxonomy" id="387005"/>
    <lineage>
        <taxon>Eukaryota</taxon>
        <taxon>Metazoa</taxon>
        <taxon>Ecdysozoa</taxon>
        <taxon>Nematoda</taxon>
        <taxon>Chromadorea</taxon>
        <taxon>Rhabditida</taxon>
        <taxon>Spirurina</taxon>
        <taxon>Spiruromorpha</taxon>
        <taxon>Filarioidea</taxon>
        <taxon>Onchocercidae</taxon>
        <taxon>Onchocerca</taxon>
    </lineage>
</organism>
<dbReference type="STRING" id="387005.A0A183I687"/>
<gene>
    <name evidence="2" type="ORF">OFLC_LOCUS15249</name>
</gene>
<dbReference type="Pfam" id="PF08429">
    <property type="entry name" value="PLU-1"/>
    <property type="match status" value="1"/>
</dbReference>